<dbReference type="AlphaFoldDB" id="A0A975XMI6"/>
<dbReference type="GO" id="GO:0003824">
    <property type="term" value="F:catalytic activity"/>
    <property type="evidence" value="ECO:0007669"/>
    <property type="project" value="InterPro"/>
</dbReference>
<dbReference type="Pfam" id="PF01425">
    <property type="entry name" value="Amidase"/>
    <property type="match status" value="1"/>
</dbReference>
<keyword evidence="3" id="KW-1185">Reference proteome</keyword>
<dbReference type="RefSeq" id="WP_207346728.1">
    <property type="nucleotide sequence ID" value="NZ_CP076456.1"/>
</dbReference>
<dbReference type="InterPro" id="IPR020556">
    <property type="entry name" value="Amidase_CS"/>
</dbReference>
<name>A0A975XMI6_9MICC</name>
<gene>
    <name evidence="2" type="ORF">KG104_08545</name>
</gene>
<dbReference type="PANTHER" id="PTHR11895:SF176">
    <property type="entry name" value="AMIDASE AMID-RELATED"/>
    <property type="match status" value="1"/>
</dbReference>
<sequence>MEPYELSLAAASAAISAGELSPLELAESSLNRIAAVEPQIHAFATVTADLALAQAKTAGEEIAAGRRRGPLHGIPLGVKDLYNTAGIATTSSSRVREHFIPETDSAAVTALAEAGMVLVGKTHTHEFAFGVVTPTTRNPWDVNASPGGSSGGSGAAVASGSCLVALGSDTGGSIRIPAALCGTVGLKPTYGRTSRFGVASLSWSLDHVGPLTRNVTDAALVLNAMAGYDRRDPASVDLPVPDFTAGLERGVKGLRIGVPTNYFTDRVDPEVAAAVSDAVTLLEGLGAVVVEVRIPRAESIQAAEWGILMPEASAYHRHAMRANPELYTAEVRALLEVGETILATDYIDALRMRQLMKLEWEQMFANIDVLIAPSVPAPAVAADDPQVYWPDGTVETATDAMVRLSAPGNLTGLPSVSVPCGFSSSGLPLGMQIIGGPFEESTILAVARTYELASDYVGRIADLSTAPA</sequence>
<dbReference type="SUPFAM" id="SSF75304">
    <property type="entry name" value="Amidase signature (AS) enzymes"/>
    <property type="match status" value="1"/>
</dbReference>
<dbReference type="EMBL" id="CP076456">
    <property type="protein sequence ID" value="QWQ37733.1"/>
    <property type="molecule type" value="Genomic_DNA"/>
</dbReference>
<evidence type="ECO:0000313" key="2">
    <source>
        <dbReference type="EMBL" id="QWQ37733.1"/>
    </source>
</evidence>
<evidence type="ECO:0000259" key="1">
    <source>
        <dbReference type="Pfam" id="PF01425"/>
    </source>
</evidence>
<dbReference type="InterPro" id="IPR023631">
    <property type="entry name" value="Amidase_dom"/>
</dbReference>
<dbReference type="PANTHER" id="PTHR11895">
    <property type="entry name" value="TRANSAMIDASE"/>
    <property type="match status" value="1"/>
</dbReference>
<dbReference type="PROSITE" id="PS00571">
    <property type="entry name" value="AMIDASES"/>
    <property type="match status" value="1"/>
</dbReference>
<accession>A0A975XMI6</accession>
<proteinExistence type="predicted"/>
<dbReference type="Proteomes" id="UP000680588">
    <property type="component" value="Chromosome"/>
</dbReference>
<dbReference type="InterPro" id="IPR036928">
    <property type="entry name" value="AS_sf"/>
</dbReference>
<reference evidence="2" key="1">
    <citation type="submission" date="2021-06" db="EMBL/GenBank/DDBJ databases">
        <title>Novel species in genus Arthrobacter.</title>
        <authorList>
            <person name="Zhang G."/>
        </authorList>
    </citation>
    <scope>NUCLEOTIDE SEQUENCE</scope>
    <source>
        <strain evidence="2">Zg-ZUI122</strain>
    </source>
</reference>
<organism evidence="2 3">
    <name type="scientific">Arthrobacter sunyaminii</name>
    <dbReference type="NCBI Taxonomy" id="2816859"/>
    <lineage>
        <taxon>Bacteria</taxon>
        <taxon>Bacillati</taxon>
        <taxon>Actinomycetota</taxon>
        <taxon>Actinomycetes</taxon>
        <taxon>Micrococcales</taxon>
        <taxon>Micrococcaceae</taxon>
        <taxon>Arthrobacter</taxon>
    </lineage>
</organism>
<protein>
    <submittedName>
        <fullName evidence="2">Asp-tRNA(Asn)/Glu-tRNA(Gln) amidotransferase subunit GatA</fullName>
    </submittedName>
</protein>
<dbReference type="InterPro" id="IPR000120">
    <property type="entry name" value="Amidase"/>
</dbReference>
<dbReference type="KEGG" id="asun:KG104_08545"/>
<evidence type="ECO:0000313" key="3">
    <source>
        <dbReference type="Proteomes" id="UP000680588"/>
    </source>
</evidence>
<feature type="domain" description="Amidase" evidence="1">
    <location>
        <begin position="24"/>
        <end position="444"/>
    </location>
</feature>
<dbReference type="Gene3D" id="3.90.1300.10">
    <property type="entry name" value="Amidase signature (AS) domain"/>
    <property type="match status" value="1"/>
</dbReference>